<dbReference type="InterPro" id="IPR021319">
    <property type="entry name" value="DUF2921"/>
</dbReference>
<keyword evidence="13 15" id="KW-0472">Membrane</keyword>
<accession>A0A8S1WGL9</accession>
<dbReference type="PANTHER" id="PTHR22763:SF192">
    <property type="entry name" value="RING-TYPE DOMAIN-CONTAINING PROTEIN"/>
    <property type="match status" value="1"/>
</dbReference>
<dbReference type="OMA" id="LIFRCTI"/>
<keyword evidence="7" id="KW-0479">Metal-binding</keyword>
<evidence type="ECO:0000256" key="15">
    <source>
        <dbReference type="SAM" id="Phobius"/>
    </source>
</evidence>
<dbReference type="OrthoDB" id="439844at2759"/>
<evidence type="ECO:0000313" key="18">
    <source>
        <dbReference type="EMBL" id="CAD8187750.1"/>
    </source>
</evidence>
<evidence type="ECO:0000256" key="13">
    <source>
        <dbReference type="ARBA" id="ARBA00023136"/>
    </source>
</evidence>
<feature type="transmembrane region" description="Helical" evidence="15">
    <location>
        <begin position="340"/>
        <end position="359"/>
    </location>
</feature>
<organism evidence="18 19">
    <name type="scientific">Paramecium octaurelia</name>
    <dbReference type="NCBI Taxonomy" id="43137"/>
    <lineage>
        <taxon>Eukaryota</taxon>
        <taxon>Sar</taxon>
        <taxon>Alveolata</taxon>
        <taxon>Ciliophora</taxon>
        <taxon>Intramacronucleata</taxon>
        <taxon>Oligohymenophorea</taxon>
        <taxon>Peniculida</taxon>
        <taxon>Parameciidae</taxon>
        <taxon>Paramecium</taxon>
    </lineage>
</organism>
<dbReference type="EMBL" id="CAJJDP010000090">
    <property type="protein sequence ID" value="CAD8187750.1"/>
    <property type="molecule type" value="Genomic_DNA"/>
</dbReference>
<feature type="chain" id="PRO_5035849459" description="RING-type E3 ubiquitin transferase" evidence="16">
    <location>
        <begin position="20"/>
        <end position="458"/>
    </location>
</feature>
<dbReference type="GO" id="GO:0061630">
    <property type="term" value="F:ubiquitin protein ligase activity"/>
    <property type="evidence" value="ECO:0007669"/>
    <property type="project" value="UniProtKB-EC"/>
</dbReference>
<evidence type="ECO:0000256" key="1">
    <source>
        <dbReference type="ARBA" id="ARBA00000900"/>
    </source>
</evidence>
<evidence type="ECO:0000256" key="4">
    <source>
        <dbReference type="ARBA" id="ARBA00012483"/>
    </source>
</evidence>
<comment type="catalytic activity">
    <reaction evidence="1">
        <text>S-ubiquitinyl-[E2 ubiquitin-conjugating enzyme]-L-cysteine + [acceptor protein]-L-lysine = [E2 ubiquitin-conjugating enzyme]-L-cysteine + N(6)-ubiquitinyl-[acceptor protein]-L-lysine.</text>
        <dbReference type="EC" id="2.3.2.27"/>
    </reaction>
</comment>
<dbReference type="InterPro" id="IPR050731">
    <property type="entry name" value="HRD1_E3_ubiq-ligases"/>
</dbReference>
<dbReference type="GO" id="GO:0008270">
    <property type="term" value="F:zinc ion binding"/>
    <property type="evidence" value="ECO:0007669"/>
    <property type="project" value="UniProtKB-KW"/>
</dbReference>
<keyword evidence="11" id="KW-0862">Zinc</keyword>
<feature type="transmembrane region" description="Helical" evidence="15">
    <location>
        <begin position="159"/>
        <end position="178"/>
    </location>
</feature>
<evidence type="ECO:0000256" key="2">
    <source>
        <dbReference type="ARBA" id="ARBA00004127"/>
    </source>
</evidence>
<evidence type="ECO:0000256" key="10">
    <source>
        <dbReference type="ARBA" id="ARBA00022786"/>
    </source>
</evidence>
<evidence type="ECO:0000256" key="12">
    <source>
        <dbReference type="ARBA" id="ARBA00022989"/>
    </source>
</evidence>
<dbReference type="PROSITE" id="PS50089">
    <property type="entry name" value="ZF_RING_2"/>
    <property type="match status" value="1"/>
</dbReference>
<dbReference type="AlphaFoldDB" id="A0A8S1WGL9"/>
<dbReference type="InterPro" id="IPR001841">
    <property type="entry name" value="Znf_RING"/>
</dbReference>
<name>A0A8S1WGL9_PAROT</name>
<evidence type="ECO:0000256" key="6">
    <source>
        <dbReference type="ARBA" id="ARBA00022692"/>
    </source>
</evidence>
<evidence type="ECO:0000256" key="7">
    <source>
        <dbReference type="ARBA" id="ARBA00022723"/>
    </source>
</evidence>
<dbReference type="GO" id="GO:0012505">
    <property type="term" value="C:endomembrane system"/>
    <property type="evidence" value="ECO:0007669"/>
    <property type="project" value="UniProtKB-SubCell"/>
</dbReference>
<keyword evidence="19" id="KW-1185">Reference proteome</keyword>
<evidence type="ECO:0000313" key="19">
    <source>
        <dbReference type="Proteomes" id="UP000683925"/>
    </source>
</evidence>
<keyword evidence="6 15" id="KW-0812">Transmembrane</keyword>
<keyword evidence="8 16" id="KW-0732">Signal</keyword>
<proteinExistence type="predicted"/>
<feature type="transmembrane region" description="Helical" evidence="15">
    <location>
        <begin position="199"/>
        <end position="221"/>
    </location>
</feature>
<evidence type="ECO:0000256" key="11">
    <source>
        <dbReference type="ARBA" id="ARBA00022833"/>
    </source>
</evidence>
<dbReference type="Pfam" id="PF11145">
    <property type="entry name" value="DUF2921"/>
    <property type="match status" value="1"/>
</dbReference>
<dbReference type="SMART" id="SM00184">
    <property type="entry name" value="RING"/>
    <property type="match status" value="1"/>
</dbReference>
<evidence type="ECO:0000256" key="14">
    <source>
        <dbReference type="PROSITE-ProRule" id="PRU00175"/>
    </source>
</evidence>
<dbReference type="EC" id="2.3.2.27" evidence="4"/>
<reference evidence="18" key="1">
    <citation type="submission" date="2021-01" db="EMBL/GenBank/DDBJ databases">
        <authorList>
            <consortium name="Genoscope - CEA"/>
            <person name="William W."/>
        </authorList>
    </citation>
    <scope>NUCLEOTIDE SEQUENCE</scope>
</reference>
<evidence type="ECO:0000256" key="3">
    <source>
        <dbReference type="ARBA" id="ARBA00004906"/>
    </source>
</evidence>
<sequence length="458" mass="53824">MRIILQLLIFRCTICEILTNNTVASLDIQSAYQYLIENENQSILGQWKVSQQHPVYISIGFDSENFILQVYLRQNDNLREPYFMRLSYLLNNSSYFFDSVKNRMTWKKVLTEITLQVNRNHTPQYCKATLELEIQNPNNLQIYSDFDNDCQLTEEKINLYIFQNFLQMLVYLTLIIFIQMFQIINSHHFFNSDARPNQGGLITMSIILTQDIYICIINLLLFDTIRLCFFIPCLGSQMITILFDLKMKVKLAQASNDNMKEILFFFVQFLIITFLFLQIQNSYGMILLNLILFPQILFTFFTGKRQTFNSHYIGIIFPRVLYSLYFTGYSNNVFMFKNNLVTFGTIILIFLIQSIIYYFQCHNGLFILSNKKFNYLIKLTNDHTKIDCSICLVNLTSPPELILNSEEPIHIQTLNMATQLKLLMNTPCNHIFHPSCLIQWMQINLTCPLCKSSLPQIC</sequence>
<feature type="transmembrane region" description="Helical" evidence="15">
    <location>
        <begin position="259"/>
        <end position="277"/>
    </location>
</feature>
<evidence type="ECO:0000256" key="8">
    <source>
        <dbReference type="ARBA" id="ARBA00022729"/>
    </source>
</evidence>
<evidence type="ECO:0000256" key="5">
    <source>
        <dbReference type="ARBA" id="ARBA00022679"/>
    </source>
</evidence>
<comment type="caution">
    <text evidence="18">The sequence shown here is derived from an EMBL/GenBank/DDBJ whole genome shotgun (WGS) entry which is preliminary data.</text>
</comment>
<evidence type="ECO:0000256" key="9">
    <source>
        <dbReference type="ARBA" id="ARBA00022771"/>
    </source>
</evidence>
<protein>
    <recommendedName>
        <fullName evidence="4">RING-type E3 ubiquitin transferase</fullName>
        <ecNumber evidence="4">2.3.2.27</ecNumber>
    </recommendedName>
</protein>
<comment type="pathway">
    <text evidence="3">Protein modification; protein ubiquitination.</text>
</comment>
<evidence type="ECO:0000256" key="16">
    <source>
        <dbReference type="SAM" id="SignalP"/>
    </source>
</evidence>
<keyword evidence="10" id="KW-0833">Ubl conjugation pathway</keyword>
<gene>
    <name evidence="18" type="ORF">POCTA_138.1.T0910045</name>
</gene>
<dbReference type="Proteomes" id="UP000683925">
    <property type="component" value="Unassembled WGS sequence"/>
</dbReference>
<feature type="transmembrane region" description="Helical" evidence="15">
    <location>
        <begin position="283"/>
        <end position="303"/>
    </location>
</feature>
<keyword evidence="12 15" id="KW-1133">Transmembrane helix</keyword>
<feature type="transmembrane region" description="Helical" evidence="15">
    <location>
        <begin position="310"/>
        <end position="328"/>
    </location>
</feature>
<feature type="signal peptide" evidence="16">
    <location>
        <begin position="1"/>
        <end position="19"/>
    </location>
</feature>
<feature type="domain" description="RING-type" evidence="17">
    <location>
        <begin position="388"/>
        <end position="451"/>
    </location>
</feature>
<keyword evidence="9 14" id="KW-0863">Zinc-finger</keyword>
<comment type="subcellular location">
    <subcellularLocation>
        <location evidence="2">Endomembrane system</location>
        <topology evidence="2">Multi-pass membrane protein</topology>
    </subcellularLocation>
</comment>
<dbReference type="GO" id="GO:0043161">
    <property type="term" value="P:proteasome-mediated ubiquitin-dependent protein catabolic process"/>
    <property type="evidence" value="ECO:0007669"/>
    <property type="project" value="TreeGrafter"/>
</dbReference>
<dbReference type="Pfam" id="PF13639">
    <property type="entry name" value="zf-RING_2"/>
    <property type="match status" value="1"/>
</dbReference>
<keyword evidence="5" id="KW-0808">Transferase</keyword>
<dbReference type="PANTHER" id="PTHR22763">
    <property type="entry name" value="RING ZINC FINGER PROTEIN"/>
    <property type="match status" value="1"/>
</dbReference>
<evidence type="ECO:0000259" key="17">
    <source>
        <dbReference type="PROSITE" id="PS50089"/>
    </source>
</evidence>